<dbReference type="InterPro" id="IPR036452">
    <property type="entry name" value="Ribo_hydro-like"/>
</dbReference>
<accession>A0A0X2NMR9</accession>
<dbReference type="Proteomes" id="UP000182498">
    <property type="component" value="Unassembled WGS sequence"/>
</dbReference>
<dbReference type="InterPro" id="IPR001910">
    <property type="entry name" value="Inosine/uridine_hydrolase_dom"/>
</dbReference>
<feature type="region of interest" description="Disordered" evidence="3">
    <location>
        <begin position="276"/>
        <end position="297"/>
    </location>
</feature>
<dbReference type="InterPro" id="IPR023186">
    <property type="entry name" value="IUNH"/>
</dbReference>
<sequence length="335" mass="35439">MTSLVADVDTGIDDALALLWLASLHRRGVLDLHVTTVAGNTTAATAARNSAEVLRLAGTPEVPVTVGASRPRVLPLTTTPETHGPEGLGYHIPAAPVVEEEGSAAQAVAAWEAASPEKILVIGPATNLAWAVEHAPHLLRDTQVTLMCGAFLYPGNTTPTAEWNAWSDPHALAYCLDNWPQDAPTPVICPLNVTERVLLIPSELREWVSIASPEVGVLLDEVLRFYMEFHESVGVGYVAQIHDLAAATVLCGAVDAELQDATVRVEAESDLLRGTTVADWPGGTAQGEGRTGENGEVGEVGPYWARPANARILTALDTAEVFACFRDALGAPADR</sequence>
<evidence type="ECO:0000259" key="4">
    <source>
        <dbReference type="Pfam" id="PF01156"/>
    </source>
</evidence>
<dbReference type="GO" id="GO:0005829">
    <property type="term" value="C:cytosol"/>
    <property type="evidence" value="ECO:0007669"/>
    <property type="project" value="TreeGrafter"/>
</dbReference>
<evidence type="ECO:0000256" key="2">
    <source>
        <dbReference type="ARBA" id="ARBA00023295"/>
    </source>
</evidence>
<dbReference type="RefSeq" id="WP_073884409.1">
    <property type="nucleotide sequence ID" value="NZ_FAUH01000014.1"/>
</dbReference>
<evidence type="ECO:0000313" key="6">
    <source>
        <dbReference type="Proteomes" id="UP000182498"/>
    </source>
</evidence>
<dbReference type="SUPFAM" id="SSF53590">
    <property type="entry name" value="Nucleoside hydrolase"/>
    <property type="match status" value="1"/>
</dbReference>
<protein>
    <submittedName>
        <fullName evidence="5">Inosine-uridine nucleoside N-ribohydrolase</fullName>
        <ecNumber evidence="5">3.2.2.1</ecNumber>
    </submittedName>
</protein>
<keyword evidence="1 5" id="KW-0378">Hydrolase</keyword>
<dbReference type="PANTHER" id="PTHR12304">
    <property type="entry name" value="INOSINE-URIDINE PREFERRING NUCLEOSIDE HYDROLASE"/>
    <property type="match status" value="1"/>
</dbReference>
<evidence type="ECO:0000256" key="1">
    <source>
        <dbReference type="ARBA" id="ARBA00022801"/>
    </source>
</evidence>
<dbReference type="EMBL" id="FAUH01000014">
    <property type="protein sequence ID" value="CUU66756.1"/>
    <property type="molecule type" value="Genomic_DNA"/>
</dbReference>
<dbReference type="OrthoDB" id="9797882at2"/>
<dbReference type="PANTHER" id="PTHR12304:SF4">
    <property type="entry name" value="URIDINE NUCLEOSIDASE"/>
    <property type="match status" value="1"/>
</dbReference>
<keyword evidence="6" id="KW-1185">Reference proteome</keyword>
<dbReference type="EC" id="3.2.2.1" evidence="5"/>
<dbReference type="Gene3D" id="3.90.245.10">
    <property type="entry name" value="Ribonucleoside hydrolase-like"/>
    <property type="match status" value="1"/>
</dbReference>
<keyword evidence="2 5" id="KW-0326">Glycosidase</keyword>
<dbReference type="AlphaFoldDB" id="A0A0X2NMR9"/>
<gene>
    <name evidence="5" type="ORF">CVAR292_02103</name>
</gene>
<dbReference type="GO" id="GO:0008477">
    <property type="term" value="F:purine nucleosidase activity"/>
    <property type="evidence" value="ECO:0007669"/>
    <property type="project" value="UniProtKB-EC"/>
</dbReference>
<reference evidence="6" key="1">
    <citation type="submission" date="2015-11" db="EMBL/GenBank/DDBJ databases">
        <authorList>
            <person name="Dugat-Bony E."/>
        </authorList>
    </citation>
    <scope>NUCLEOTIDE SEQUENCE [LARGE SCALE GENOMIC DNA]</scope>
    <source>
        <strain evidence="6">Mu292</strain>
    </source>
</reference>
<name>A0A0X2NMR9_9CORY</name>
<dbReference type="Pfam" id="PF01156">
    <property type="entry name" value="IU_nuc_hydro"/>
    <property type="match status" value="1"/>
</dbReference>
<proteinExistence type="predicted"/>
<dbReference type="GO" id="GO:0006152">
    <property type="term" value="P:purine nucleoside catabolic process"/>
    <property type="evidence" value="ECO:0007669"/>
    <property type="project" value="TreeGrafter"/>
</dbReference>
<evidence type="ECO:0000256" key="3">
    <source>
        <dbReference type="SAM" id="MobiDB-lite"/>
    </source>
</evidence>
<feature type="domain" description="Inosine/uridine-preferring nucleoside hydrolase" evidence="4">
    <location>
        <begin position="5"/>
        <end position="322"/>
    </location>
</feature>
<organism evidence="5 6">
    <name type="scientific">Corynebacterium variabile</name>
    <dbReference type="NCBI Taxonomy" id="1727"/>
    <lineage>
        <taxon>Bacteria</taxon>
        <taxon>Bacillati</taxon>
        <taxon>Actinomycetota</taxon>
        <taxon>Actinomycetes</taxon>
        <taxon>Mycobacteriales</taxon>
        <taxon>Corynebacteriaceae</taxon>
        <taxon>Corynebacterium</taxon>
    </lineage>
</organism>
<evidence type="ECO:0000313" key="5">
    <source>
        <dbReference type="EMBL" id="CUU66756.1"/>
    </source>
</evidence>